<dbReference type="PANTHER" id="PTHR10907:SF47">
    <property type="entry name" value="REGUCALCIN"/>
    <property type="match status" value="1"/>
</dbReference>
<keyword evidence="3" id="KW-0862">Zinc</keyword>
<feature type="active site" description="Proton donor/acceptor" evidence="2">
    <location>
        <position position="186"/>
    </location>
</feature>
<sequence length="281" mass="29896">MRARPAGNQAYFLGEGPVWDAARQRLLWVDIVAGDVHEGRLEDDRVRHTGSWSFADSVGAVAVAETGELLVAERATLTRLDLDGTRTRLARVLPDGRAGRLNDGAVDPAGRFLVGSLGGDREILVRYEDGGCTTIDDDLTLSNGLAWSPDGTRFYSVDTNTRTVFVRNYPSGTREALFRLADGHPDGLCVDAAGDLWLAVWGGGRVEHRSPAGELLGVIEVDAPHTSSVAFAGPALDVLVITTATQDLSAGDLAAHPDSGRLFTARVGVAGLPTPYWNPAL</sequence>
<dbReference type="Pfam" id="PF08450">
    <property type="entry name" value="SGL"/>
    <property type="match status" value="1"/>
</dbReference>
<feature type="binding site" evidence="3">
    <location>
        <position position="100"/>
    </location>
    <ligand>
        <name>substrate</name>
    </ligand>
</feature>
<dbReference type="GO" id="GO:0004341">
    <property type="term" value="F:gluconolactonase activity"/>
    <property type="evidence" value="ECO:0007669"/>
    <property type="project" value="TreeGrafter"/>
</dbReference>
<dbReference type="PRINTS" id="PR01790">
    <property type="entry name" value="SMP30FAMILY"/>
</dbReference>
<dbReference type="InterPro" id="IPR011042">
    <property type="entry name" value="6-blade_b-propeller_TolB-like"/>
</dbReference>
<organism evidence="5 6">
    <name type="scientific">Actinoplanes aureus</name>
    <dbReference type="NCBI Taxonomy" id="2792083"/>
    <lineage>
        <taxon>Bacteria</taxon>
        <taxon>Bacillati</taxon>
        <taxon>Actinomycetota</taxon>
        <taxon>Actinomycetes</taxon>
        <taxon>Micromonosporales</taxon>
        <taxon>Micromonosporaceae</taxon>
        <taxon>Actinoplanes</taxon>
    </lineage>
</organism>
<dbReference type="EMBL" id="JADQTO010000003">
    <property type="protein sequence ID" value="MBG0561466.1"/>
    <property type="molecule type" value="Genomic_DNA"/>
</dbReference>
<feature type="binding site" evidence="3">
    <location>
        <position position="186"/>
    </location>
    <ligand>
        <name>a divalent metal cation</name>
        <dbReference type="ChEBI" id="CHEBI:60240"/>
    </ligand>
</feature>
<dbReference type="Proteomes" id="UP000598146">
    <property type="component" value="Unassembled WGS sequence"/>
</dbReference>
<proteinExistence type="inferred from homology"/>
<reference evidence="5" key="1">
    <citation type="submission" date="2020-11" db="EMBL/GenBank/DDBJ databases">
        <title>Isolation and identification of active actinomycetes.</title>
        <authorList>
            <person name="Sun X."/>
        </authorList>
    </citation>
    <scope>NUCLEOTIDE SEQUENCE</scope>
    <source>
        <strain evidence="5">NEAU-A11</strain>
    </source>
</reference>
<dbReference type="Gene3D" id="2.120.10.30">
    <property type="entry name" value="TolB, C-terminal domain"/>
    <property type="match status" value="1"/>
</dbReference>
<keyword evidence="3" id="KW-0479">Metal-binding</keyword>
<dbReference type="GO" id="GO:0005509">
    <property type="term" value="F:calcium ion binding"/>
    <property type="evidence" value="ECO:0007669"/>
    <property type="project" value="TreeGrafter"/>
</dbReference>
<feature type="domain" description="SMP-30/Gluconolactonase/LRE-like region" evidence="4">
    <location>
        <begin position="13"/>
        <end position="245"/>
    </location>
</feature>
<evidence type="ECO:0000256" key="3">
    <source>
        <dbReference type="PIRSR" id="PIRSR605511-2"/>
    </source>
</evidence>
<evidence type="ECO:0000313" key="5">
    <source>
        <dbReference type="EMBL" id="MBG0561466.1"/>
    </source>
</evidence>
<evidence type="ECO:0000256" key="1">
    <source>
        <dbReference type="ARBA" id="ARBA00008853"/>
    </source>
</evidence>
<feature type="binding site" evidence="3">
    <location>
        <position position="15"/>
    </location>
    <ligand>
        <name>a divalent metal cation</name>
        <dbReference type="ChEBI" id="CHEBI:60240"/>
    </ligand>
</feature>
<evidence type="ECO:0000313" key="6">
    <source>
        <dbReference type="Proteomes" id="UP000598146"/>
    </source>
</evidence>
<accession>A0A931FY36</accession>
<protein>
    <submittedName>
        <fullName evidence="5">SMP-30/gluconolactonase/LRE family protein</fullName>
    </submittedName>
</protein>
<dbReference type="InterPro" id="IPR013658">
    <property type="entry name" value="SGL"/>
</dbReference>
<dbReference type="AlphaFoldDB" id="A0A931FY36"/>
<feature type="binding site" evidence="3">
    <location>
        <position position="102"/>
    </location>
    <ligand>
        <name>substrate</name>
    </ligand>
</feature>
<dbReference type="RefSeq" id="WP_196413254.1">
    <property type="nucleotide sequence ID" value="NZ_JADQTO010000003.1"/>
</dbReference>
<feature type="binding site" evidence="3">
    <location>
        <position position="120"/>
    </location>
    <ligand>
        <name>substrate</name>
    </ligand>
</feature>
<name>A0A931FY36_9ACTN</name>
<dbReference type="PANTHER" id="PTHR10907">
    <property type="entry name" value="REGUCALCIN"/>
    <property type="match status" value="1"/>
</dbReference>
<evidence type="ECO:0000256" key="2">
    <source>
        <dbReference type="PIRSR" id="PIRSR605511-1"/>
    </source>
</evidence>
<evidence type="ECO:0000259" key="4">
    <source>
        <dbReference type="Pfam" id="PF08450"/>
    </source>
</evidence>
<gene>
    <name evidence="5" type="ORF">I4J89_08325</name>
</gene>
<comment type="similarity">
    <text evidence="1">Belongs to the SMP-30/CGR1 family.</text>
</comment>
<comment type="caution">
    <text evidence="5">The sequence shown here is derived from an EMBL/GenBank/DDBJ whole genome shotgun (WGS) entry which is preliminary data.</text>
</comment>
<dbReference type="InterPro" id="IPR005511">
    <property type="entry name" value="SMP-30"/>
</dbReference>
<comment type="cofactor">
    <cofactor evidence="3">
        <name>Zn(2+)</name>
        <dbReference type="ChEBI" id="CHEBI:29105"/>
    </cofactor>
    <text evidence="3">Binds 1 divalent metal cation per subunit.</text>
</comment>
<feature type="binding site" evidence="3">
    <location>
        <position position="143"/>
    </location>
    <ligand>
        <name>a divalent metal cation</name>
        <dbReference type="ChEBI" id="CHEBI:60240"/>
    </ligand>
</feature>
<dbReference type="GO" id="GO:0019853">
    <property type="term" value="P:L-ascorbic acid biosynthetic process"/>
    <property type="evidence" value="ECO:0007669"/>
    <property type="project" value="TreeGrafter"/>
</dbReference>
<dbReference type="SUPFAM" id="SSF63829">
    <property type="entry name" value="Calcium-dependent phosphotriesterase"/>
    <property type="match status" value="1"/>
</dbReference>
<keyword evidence="6" id="KW-1185">Reference proteome</keyword>